<keyword evidence="1" id="KW-0812">Transmembrane</keyword>
<evidence type="ECO:0000256" key="1">
    <source>
        <dbReference type="SAM" id="Phobius"/>
    </source>
</evidence>
<feature type="transmembrane region" description="Helical" evidence="1">
    <location>
        <begin position="52"/>
        <end position="72"/>
    </location>
</feature>
<dbReference type="KEGG" id="psty:BFS30_24620"/>
<dbReference type="AlphaFoldDB" id="A0A1D7QN24"/>
<dbReference type="Pfam" id="PF13571">
    <property type="entry name" value="DUF4133"/>
    <property type="match status" value="1"/>
</dbReference>
<organism evidence="2 3">
    <name type="scientific">Pedobacter steynii</name>
    <dbReference type="NCBI Taxonomy" id="430522"/>
    <lineage>
        <taxon>Bacteria</taxon>
        <taxon>Pseudomonadati</taxon>
        <taxon>Bacteroidota</taxon>
        <taxon>Sphingobacteriia</taxon>
        <taxon>Sphingobacteriales</taxon>
        <taxon>Sphingobacteriaceae</taxon>
        <taxon>Pedobacter</taxon>
    </lineage>
</organism>
<evidence type="ECO:0000313" key="3">
    <source>
        <dbReference type="Proteomes" id="UP000094313"/>
    </source>
</evidence>
<dbReference type="Proteomes" id="UP000094313">
    <property type="component" value="Chromosome"/>
</dbReference>
<evidence type="ECO:0000313" key="2">
    <source>
        <dbReference type="EMBL" id="AOM80066.1"/>
    </source>
</evidence>
<keyword evidence="1" id="KW-1133">Transmembrane helix</keyword>
<protein>
    <recommendedName>
        <fullName evidence="4">DUF4133 domain-containing protein</fullName>
    </recommendedName>
</protein>
<dbReference type="EMBL" id="CP017141">
    <property type="protein sequence ID" value="AOM80066.1"/>
    <property type="molecule type" value="Genomic_DNA"/>
</dbReference>
<feature type="transmembrane region" description="Helical" evidence="1">
    <location>
        <begin position="25"/>
        <end position="46"/>
    </location>
</feature>
<dbReference type="RefSeq" id="WP_069381728.1">
    <property type="nucleotide sequence ID" value="NZ_CP017141.1"/>
</dbReference>
<reference evidence="2 3" key="1">
    <citation type="submission" date="2016-08" db="EMBL/GenBank/DDBJ databases">
        <authorList>
            <person name="Seilhamer J.J."/>
        </authorList>
    </citation>
    <scope>NUCLEOTIDE SEQUENCE [LARGE SCALE GENOMIC DNA]</scope>
    <source>
        <strain evidence="2 3">DX4</strain>
    </source>
</reference>
<evidence type="ECO:0008006" key="4">
    <source>
        <dbReference type="Google" id="ProtNLM"/>
    </source>
</evidence>
<keyword evidence="3" id="KW-1185">Reference proteome</keyword>
<gene>
    <name evidence="2" type="ORF">BFS30_24620</name>
</gene>
<dbReference type="InterPro" id="IPR025407">
    <property type="entry name" value="DUF4133"/>
</dbReference>
<dbReference type="OrthoDB" id="1273979at2"/>
<name>A0A1D7QN24_9SPHI</name>
<sequence>MKEIQYSINKGVNRPIEFRGLKAQYIYYLAIGLAVLLVVFSLMYIAAVPVYLCVPVVLLAGSGLFMGVYRYSHRYGEFGLMKALALRQVPAAILLRSRKAFIALCKR</sequence>
<proteinExistence type="predicted"/>
<keyword evidence="1" id="KW-0472">Membrane</keyword>
<accession>A0A1D7QN24</accession>